<feature type="transmembrane region" description="Helical" evidence="1">
    <location>
        <begin position="65"/>
        <end position="85"/>
    </location>
</feature>
<dbReference type="RefSeq" id="WP_025845036.1">
    <property type="nucleotide sequence ID" value="NZ_JAUMKJ010000010.1"/>
</dbReference>
<accession>A0ABT8V990</accession>
<dbReference type="Pfam" id="PF17329">
    <property type="entry name" value="DUF5367"/>
    <property type="match status" value="1"/>
</dbReference>
<keyword evidence="3" id="KW-1185">Reference proteome</keyword>
<protein>
    <submittedName>
        <fullName evidence="2">DUF5367 family protein</fullName>
    </submittedName>
</protein>
<evidence type="ECO:0000256" key="1">
    <source>
        <dbReference type="SAM" id="Phobius"/>
    </source>
</evidence>
<reference evidence="2" key="1">
    <citation type="submission" date="2023-07" db="EMBL/GenBank/DDBJ databases">
        <authorList>
            <person name="Aktuganov G."/>
            <person name="Boyko T."/>
            <person name="Delegan Y."/>
            <person name="Galimzianova N."/>
            <person name="Gilvanova E."/>
            <person name="Korobov V."/>
            <person name="Kuzmina L."/>
            <person name="Melentiev A."/>
            <person name="Milman P."/>
            <person name="Ryabova A."/>
            <person name="Stupak E."/>
            <person name="Yasakov T."/>
            <person name="Zharikova N."/>
            <person name="Zhurenko E."/>
        </authorList>
    </citation>
    <scope>NUCLEOTIDE SEQUENCE</scope>
    <source>
        <strain evidence="2">IB-739</strain>
    </source>
</reference>
<keyword evidence="1" id="KW-0812">Transmembrane</keyword>
<evidence type="ECO:0000313" key="3">
    <source>
        <dbReference type="Proteomes" id="UP001168883"/>
    </source>
</evidence>
<gene>
    <name evidence="2" type="ORF">Q3C12_10225</name>
</gene>
<dbReference type="Proteomes" id="UP001168883">
    <property type="component" value="Unassembled WGS sequence"/>
</dbReference>
<name>A0ABT8V990_9BACL</name>
<sequence>MPLFAVIGFVVWLAATVVFRLWGAELLVPHTPLLWVTFIGVVPVVAFLLKLAFAWGKAAPADRPLAALLMALPGMLLDIVSTSFHRLVFPAIPASGLYLFSAWLLWAYSLILLGGILPAIRAKYRVSSKQNAG</sequence>
<evidence type="ECO:0000313" key="2">
    <source>
        <dbReference type="EMBL" id="MDO3677374.1"/>
    </source>
</evidence>
<organism evidence="2 3">
    <name type="scientific">Paenibacillus ehimensis</name>
    <dbReference type="NCBI Taxonomy" id="79264"/>
    <lineage>
        <taxon>Bacteria</taxon>
        <taxon>Bacillati</taxon>
        <taxon>Bacillota</taxon>
        <taxon>Bacilli</taxon>
        <taxon>Bacillales</taxon>
        <taxon>Paenibacillaceae</taxon>
        <taxon>Paenibacillus</taxon>
    </lineage>
</organism>
<dbReference type="InterPro" id="IPR020509">
    <property type="entry name" value="Uncharacterised_YnzE"/>
</dbReference>
<dbReference type="EMBL" id="JAUMKJ010000010">
    <property type="protein sequence ID" value="MDO3677374.1"/>
    <property type="molecule type" value="Genomic_DNA"/>
</dbReference>
<feature type="transmembrane region" description="Helical" evidence="1">
    <location>
        <begin position="33"/>
        <end position="53"/>
    </location>
</feature>
<feature type="transmembrane region" description="Helical" evidence="1">
    <location>
        <begin position="97"/>
        <end position="120"/>
    </location>
</feature>
<comment type="caution">
    <text evidence="2">The sequence shown here is derived from an EMBL/GenBank/DDBJ whole genome shotgun (WGS) entry which is preliminary data.</text>
</comment>
<proteinExistence type="predicted"/>
<keyword evidence="1" id="KW-1133">Transmembrane helix</keyword>
<keyword evidence="1" id="KW-0472">Membrane</keyword>